<dbReference type="RefSeq" id="XP_024504373.1">
    <property type="nucleotide sequence ID" value="XM_024650613.1"/>
</dbReference>
<accession>A0A090L633</accession>
<dbReference type="CTD" id="36377537"/>
<reference evidence="2 3" key="1">
    <citation type="submission" date="2014-09" db="EMBL/GenBank/DDBJ databases">
        <authorList>
            <person name="Martin A.A."/>
        </authorList>
    </citation>
    <scope>NUCLEOTIDE SEQUENCE</scope>
    <source>
        <strain evidence="3">ED321</strain>
        <strain evidence="2">ED321 Heterogonic</strain>
    </source>
</reference>
<feature type="compositionally biased region" description="Basic residues" evidence="1">
    <location>
        <begin position="342"/>
        <end position="360"/>
    </location>
</feature>
<evidence type="ECO:0000313" key="4">
    <source>
        <dbReference type="WBParaSite" id="SRAE_1000342500.1"/>
    </source>
</evidence>
<evidence type="ECO:0000256" key="1">
    <source>
        <dbReference type="SAM" id="MobiDB-lite"/>
    </source>
</evidence>
<keyword evidence="3" id="KW-1185">Reference proteome</keyword>
<dbReference type="Proteomes" id="UP000035682">
    <property type="component" value="Unplaced"/>
</dbReference>
<protein>
    <submittedName>
        <fullName evidence="2 4">Uncharacterized protein</fullName>
    </submittedName>
</protein>
<dbReference type="WBParaSite" id="SRAE_1000342500.1">
    <property type="protein sequence ID" value="SRAE_1000342500.1"/>
    <property type="gene ID" value="WBGene00260042"/>
</dbReference>
<name>A0A090L633_STRRB</name>
<proteinExistence type="predicted"/>
<gene>
    <name evidence="2 4 5" type="ORF">SRAE_1000342500</name>
</gene>
<feature type="region of interest" description="Disordered" evidence="1">
    <location>
        <begin position="339"/>
        <end position="368"/>
    </location>
</feature>
<reference evidence="4" key="2">
    <citation type="submission" date="2020-12" db="UniProtKB">
        <authorList>
            <consortium name="WormBaseParasite"/>
        </authorList>
    </citation>
    <scope>IDENTIFICATION</scope>
</reference>
<evidence type="ECO:0000313" key="2">
    <source>
        <dbReference type="EMBL" id="CEF65172.1"/>
    </source>
</evidence>
<evidence type="ECO:0000313" key="3">
    <source>
        <dbReference type="Proteomes" id="UP000035682"/>
    </source>
</evidence>
<dbReference type="PROSITE" id="PS51257">
    <property type="entry name" value="PROKAR_LIPOPROTEIN"/>
    <property type="match status" value="1"/>
</dbReference>
<evidence type="ECO:0000313" key="5">
    <source>
        <dbReference type="WormBase" id="SRAE_1000342500"/>
    </source>
</evidence>
<dbReference type="WormBase" id="SRAE_1000342500">
    <property type="protein sequence ID" value="SRP00287"/>
    <property type="gene ID" value="WBGene00260042"/>
</dbReference>
<dbReference type="GeneID" id="36377537"/>
<dbReference type="EMBL" id="LN609528">
    <property type="protein sequence ID" value="CEF65172.1"/>
    <property type="molecule type" value="Genomic_DNA"/>
</dbReference>
<sequence>MNSKGTVCNKTKSQRSGNPSMVGGSCAINVDFEDCIRNIFPFTNKYGSKQIHWFGFLSFPDENTNLVKKTDNTSIKRNSQLQVNYIQKEDKSYEYIPTNFICYFDMQRLVLSKADFSKNKVFGVNGPPFKKNFVITDEGDKKKCEYIKLGIILRFTADGKYQLTDKIAPVVSNCKTNLQTREVEKSYDVCPLKEKDNFENSKISVEKSQMSRTSVSIHLDNSKKISEEDEEEYKKMKIHPKSGLPTTLISPVLDNVTVTINDDNINFKDDINRPDKSIFKYVNEEYKRKYIILGHDNAPMLYKLNFKRLDKNLLILIPGFGRSSYCHALTRQNVTSINISTSKRRRKTKIEKISTKRKNRSPPAGGAK</sequence>
<organism evidence="2">
    <name type="scientific">Strongyloides ratti</name>
    <name type="common">Parasitic roundworm</name>
    <dbReference type="NCBI Taxonomy" id="34506"/>
    <lineage>
        <taxon>Eukaryota</taxon>
        <taxon>Metazoa</taxon>
        <taxon>Ecdysozoa</taxon>
        <taxon>Nematoda</taxon>
        <taxon>Chromadorea</taxon>
        <taxon>Rhabditida</taxon>
        <taxon>Tylenchina</taxon>
        <taxon>Panagrolaimomorpha</taxon>
        <taxon>Strongyloidoidea</taxon>
        <taxon>Strongyloididae</taxon>
        <taxon>Strongyloides</taxon>
    </lineage>
</organism>
<dbReference type="AlphaFoldDB" id="A0A090L633"/>